<dbReference type="GO" id="GO:0008270">
    <property type="term" value="F:zinc ion binding"/>
    <property type="evidence" value="ECO:0007669"/>
    <property type="project" value="UniProtKB-KW"/>
</dbReference>
<dbReference type="Pfam" id="PF00098">
    <property type="entry name" value="zf-CCHC"/>
    <property type="match status" value="2"/>
</dbReference>
<dbReference type="Proteomes" id="UP000593567">
    <property type="component" value="Unassembled WGS sequence"/>
</dbReference>
<dbReference type="GO" id="GO:0003676">
    <property type="term" value="F:nucleic acid binding"/>
    <property type="evidence" value="ECO:0007669"/>
    <property type="project" value="InterPro"/>
</dbReference>
<dbReference type="PROSITE" id="PS50158">
    <property type="entry name" value="ZF_CCHC"/>
    <property type="match status" value="2"/>
</dbReference>
<accession>A0A7J7JD51</accession>
<dbReference type="InterPro" id="IPR036875">
    <property type="entry name" value="Znf_CCHC_sf"/>
</dbReference>
<dbReference type="AlphaFoldDB" id="A0A7J7JD51"/>
<feature type="domain" description="CCHC-type" evidence="3">
    <location>
        <begin position="241"/>
        <end position="256"/>
    </location>
</feature>
<keyword evidence="5" id="KW-1185">Reference proteome</keyword>
<dbReference type="EMBL" id="VXIV02002733">
    <property type="protein sequence ID" value="KAF6023298.1"/>
    <property type="molecule type" value="Genomic_DNA"/>
</dbReference>
<feature type="compositionally biased region" description="Basic and acidic residues" evidence="2">
    <location>
        <begin position="194"/>
        <end position="204"/>
    </location>
</feature>
<dbReference type="InterPro" id="IPR001878">
    <property type="entry name" value="Znf_CCHC"/>
</dbReference>
<feature type="region of interest" description="Disordered" evidence="2">
    <location>
        <begin position="256"/>
        <end position="318"/>
    </location>
</feature>
<name>A0A7J7JD51_BUGNE</name>
<feature type="domain" description="CCHC-type" evidence="3">
    <location>
        <begin position="224"/>
        <end position="239"/>
    </location>
</feature>
<evidence type="ECO:0000256" key="1">
    <source>
        <dbReference type="PROSITE-ProRule" id="PRU00047"/>
    </source>
</evidence>
<dbReference type="Gene3D" id="4.10.60.10">
    <property type="entry name" value="Zinc finger, CCHC-type"/>
    <property type="match status" value="1"/>
</dbReference>
<evidence type="ECO:0000259" key="3">
    <source>
        <dbReference type="PROSITE" id="PS50158"/>
    </source>
</evidence>
<gene>
    <name evidence="4" type="ORF">EB796_018388</name>
</gene>
<evidence type="ECO:0000256" key="2">
    <source>
        <dbReference type="SAM" id="MobiDB-lite"/>
    </source>
</evidence>
<organism evidence="4 5">
    <name type="scientific">Bugula neritina</name>
    <name type="common">Brown bryozoan</name>
    <name type="synonym">Sertularia neritina</name>
    <dbReference type="NCBI Taxonomy" id="10212"/>
    <lineage>
        <taxon>Eukaryota</taxon>
        <taxon>Metazoa</taxon>
        <taxon>Spiralia</taxon>
        <taxon>Lophotrochozoa</taxon>
        <taxon>Bryozoa</taxon>
        <taxon>Gymnolaemata</taxon>
        <taxon>Cheilostomatida</taxon>
        <taxon>Flustrina</taxon>
        <taxon>Buguloidea</taxon>
        <taxon>Bugulidae</taxon>
        <taxon>Bugula</taxon>
    </lineage>
</organism>
<evidence type="ECO:0000313" key="5">
    <source>
        <dbReference type="Proteomes" id="UP000593567"/>
    </source>
</evidence>
<feature type="compositionally biased region" description="Basic and acidic residues" evidence="2">
    <location>
        <begin position="296"/>
        <end position="309"/>
    </location>
</feature>
<dbReference type="SMART" id="SM00343">
    <property type="entry name" value="ZnF_C2HC"/>
    <property type="match status" value="2"/>
</dbReference>
<evidence type="ECO:0000313" key="4">
    <source>
        <dbReference type="EMBL" id="KAF6023298.1"/>
    </source>
</evidence>
<feature type="compositionally biased region" description="Low complexity" evidence="2">
    <location>
        <begin position="269"/>
        <end position="278"/>
    </location>
</feature>
<proteinExistence type="predicted"/>
<keyword evidence="1" id="KW-0863">Zinc-finger</keyword>
<sequence>MLLATVALKFCNHWVSILRGNDNTAHDEALKRLKGHYEKTENIHVAWVKAATLSQTCGEDELEYLLRVEKHSRKLGFVEGADVENLRERFAISMAVVGLRDESVRRQLMVDENITWKTLSDTLKTKSIAKESNIVVSEARSGGSSNVDSSAKVAEVRTKPAKRMGGGSLNRSSYNDERDSRKYRKSSMSPKSNRYRESSRDKFRDYRRRRMSSESSNGSSDGLCYICYKPDHMARNCPEIRCYVCGQPAHIAKNCRMRRSRRMRHESPRGSYRSSRNSSSDREQTASRGNHLSWRSPKEERDSSRERNTRSNTGAEVSTITENTCKTLALNLHRSDKVLTGADNSQLSVIGKAEVLLESKLKKTSACLYVLKGYKPNLLGLRELKNLSLLVVVNAVSKAEFDPLQRYPQLFSGLGTMPGIFKINLYEDAQPKRLFSPLTHPCGSERSG</sequence>
<protein>
    <recommendedName>
        <fullName evidence="3">CCHC-type domain-containing protein</fullName>
    </recommendedName>
</protein>
<reference evidence="4" key="1">
    <citation type="submission" date="2020-06" db="EMBL/GenBank/DDBJ databases">
        <title>Draft genome of Bugula neritina, a colonial animal packing powerful symbionts and potential medicines.</title>
        <authorList>
            <person name="Rayko M."/>
        </authorList>
    </citation>
    <scope>NUCLEOTIDE SEQUENCE [LARGE SCALE GENOMIC DNA]</scope>
    <source>
        <strain evidence="4">Kwan_BN1</strain>
    </source>
</reference>
<comment type="caution">
    <text evidence="4">The sequence shown here is derived from an EMBL/GenBank/DDBJ whole genome shotgun (WGS) entry which is preliminary data.</text>
</comment>
<dbReference type="SUPFAM" id="SSF57756">
    <property type="entry name" value="Retrovirus zinc finger-like domains"/>
    <property type="match status" value="1"/>
</dbReference>
<feature type="region of interest" description="Disordered" evidence="2">
    <location>
        <begin position="138"/>
        <end position="219"/>
    </location>
</feature>
<keyword evidence="1" id="KW-0862">Zinc</keyword>
<keyword evidence="1" id="KW-0479">Metal-binding</keyword>